<organism evidence="5 6">
    <name type="scientific">Trichomonas vaginalis (strain ATCC PRA-98 / G3)</name>
    <dbReference type="NCBI Taxonomy" id="412133"/>
    <lineage>
        <taxon>Eukaryota</taxon>
        <taxon>Metamonada</taxon>
        <taxon>Parabasalia</taxon>
        <taxon>Trichomonadida</taxon>
        <taxon>Trichomonadidae</taxon>
        <taxon>Trichomonas</taxon>
    </lineage>
</organism>
<dbReference type="OrthoDB" id="416253at2759"/>
<dbReference type="PROSITE" id="PS00063">
    <property type="entry name" value="ALDOKETO_REDUCTASE_3"/>
    <property type="match status" value="1"/>
</dbReference>
<feature type="domain" description="NADP-dependent oxidoreductase" evidence="4">
    <location>
        <begin position="7"/>
        <end position="281"/>
    </location>
</feature>
<reference evidence="5" key="2">
    <citation type="journal article" date="2007" name="Science">
        <title>Draft genome sequence of the sexually transmitted pathogen Trichomonas vaginalis.</title>
        <authorList>
            <person name="Carlton J.M."/>
            <person name="Hirt R.P."/>
            <person name="Silva J.C."/>
            <person name="Delcher A.L."/>
            <person name="Schatz M."/>
            <person name="Zhao Q."/>
            <person name="Wortman J.R."/>
            <person name="Bidwell S.L."/>
            <person name="Alsmark U.C.M."/>
            <person name="Besteiro S."/>
            <person name="Sicheritz-Ponten T."/>
            <person name="Noel C.J."/>
            <person name="Dacks J.B."/>
            <person name="Foster P.G."/>
            <person name="Simillion C."/>
            <person name="Van de Peer Y."/>
            <person name="Miranda-Saavedra D."/>
            <person name="Barton G.J."/>
            <person name="Westrop G.D."/>
            <person name="Mueller S."/>
            <person name="Dessi D."/>
            <person name="Fiori P.L."/>
            <person name="Ren Q."/>
            <person name="Paulsen I."/>
            <person name="Zhang H."/>
            <person name="Bastida-Corcuera F.D."/>
            <person name="Simoes-Barbosa A."/>
            <person name="Brown M.T."/>
            <person name="Hayes R.D."/>
            <person name="Mukherjee M."/>
            <person name="Okumura C.Y."/>
            <person name="Schneider R."/>
            <person name="Smith A.J."/>
            <person name="Vanacova S."/>
            <person name="Villalvazo M."/>
            <person name="Haas B.J."/>
            <person name="Pertea M."/>
            <person name="Feldblyum T.V."/>
            <person name="Utterback T.R."/>
            <person name="Shu C.L."/>
            <person name="Osoegawa K."/>
            <person name="de Jong P.J."/>
            <person name="Hrdy I."/>
            <person name="Horvathova L."/>
            <person name="Zubacova Z."/>
            <person name="Dolezal P."/>
            <person name="Malik S.B."/>
            <person name="Logsdon J.M. Jr."/>
            <person name="Henze K."/>
            <person name="Gupta A."/>
            <person name="Wang C.C."/>
            <person name="Dunne R.L."/>
            <person name="Upcroft J.A."/>
            <person name="Upcroft P."/>
            <person name="White O."/>
            <person name="Salzberg S.L."/>
            <person name="Tang P."/>
            <person name="Chiu C.-H."/>
            <person name="Lee Y.-S."/>
            <person name="Embley T.M."/>
            <person name="Coombs G.H."/>
            <person name="Mottram J.C."/>
            <person name="Tachezy J."/>
            <person name="Fraser-Liggett C.M."/>
            <person name="Johnson P.J."/>
        </authorList>
    </citation>
    <scope>NUCLEOTIDE SEQUENCE [LARGE SCALE GENOMIC DNA]</scope>
    <source>
        <strain evidence="5">G3</strain>
    </source>
</reference>
<dbReference type="Gene3D" id="3.20.20.100">
    <property type="entry name" value="NADP-dependent oxidoreductase domain"/>
    <property type="match status" value="1"/>
</dbReference>
<dbReference type="eggNOG" id="KOG1577">
    <property type="taxonomic scope" value="Eukaryota"/>
</dbReference>
<dbReference type="VEuPathDB" id="TrichDB:TVAGG3_1055710"/>
<dbReference type="InParanoid" id="A2F5N8"/>
<dbReference type="STRING" id="5722.A2F5N8"/>
<dbReference type="VEuPathDB" id="TrichDB:TVAG_175700"/>
<evidence type="ECO:0000313" key="5">
    <source>
        <dbReference type="EMBL" id="EAX99801.1"/>
    </source>
</evidence>
<evidence type="ECO:0000256" key="3">
    <source>
        <dbReference type="PIRSR" id="PIRSR000097-3"/>
    </source>
</evidence>
<reference evidence="5" key="1">
    <citation type="submission" date="2006-10" db="EMBL/GenBank/DDBJ databases">
        <authorList>
            <person name="Amadeo P."/>
            <person name="Zhao Q."/>
            <person name="Wortman J."/>
            <person name="Fraser-Liggett C."/>
            <person name="Carlton J."/>
        </authorList>
    </citation>
    <scope>NUCLEOTIDE SEQUENCE</scope>
    <source>
        <strain evidence="5">G3</strain>
    </source>
</reference>
<dbReference type="FunCoup" id="A2F5N8">
    <property type="interactions" value="402"/>
</dbReference>
<dbReference type="AlphaFoldDB" id="A2F5N8"/>
<proteinExistence type="predicted"/>
<feature type="active site" description="Proton donor" evidence="1">
    <location>
        <position position="42"/>
    </location>
</feature>
<dbReference type="GO" id="GO:0004032">
    <property type="term" value="F:aldose reductase (NADPH) activity"/>
    <property type="evidence" value="ECO:0000318"/>
    <property type="project" value="GO_Central"/>
</dbReference>
<dbReference type="GO" id="GO:0005829">
    <property type="term" value="C:cytosol"/>
    <property type="evidence" value="ECO:0000318"/>
    <property type="project" value="GO_Central"/>
</dbReference>
<dbReference type="PIRSF" id="PIRSF000097">
    <property type="entry name" value="AKR"/>
    <property type="match status" value="1"/>
</dbReference>
<dbReference type="RefSeq" id="XP_001312731.1">
    <property type="nucleotide sequence ID" value="XM_001312730.1"/>
</dbReference>
<dbReference type="SUPFAM" id="SSF51430">
    <property type="entry name" value="NAD(P)-linked oxidoreductase"/>
    <property type="match status" value="1"/>
</dbReference>
<evidence type="ECO:0000313" key="6">
    <source>
        <dbReference type="Proteomes" id="UP000001542"/>
    </source>
</evidence>
<dbReference type="KEGG" id="tva:4757619"/>
<feature type="binding site" evidence="2">
    <location>
        <position position="103"/>
    </location>
    <ligand>
        <name>substrate</name>
    </ligand>
</feature>
<accession>A2F5N8</accession>
<dbReference type="FunFam" id="3.20.20.100:FF:000049">
    <property type="entry name" value="Oxidoreductase, aldo/keto reductase family protein"/>
    <property type="match status" value="1"/>
</dbReference>
<name>A2F5N8_TRIV3</name>
<dbReference type="EMBL" id="DS113625">
    <property type="protein sequence ID" value="EAX99801.1"/>
    <property type="molecule type" value="Genomic_DNA"/>
</dbReference>
<dbReference type="PRINTS" id="PR00069">
    <property type="entry name" value="ALDKETRDTASE"/>
</dbReference>
<dbReference type="InterPro" id="IPR036812">
    <property type="entry name" value="NAD(P)_OxRdtase_dom_sf"/>
</dbReference>
<dbReference type="OMA" id="LWNSQHH"/>
<dbReference type="InterPro" id="IPR023210">
    <property type="entry name" value="NADP_OxRdtase_dom"/>
</dbReference>
<gene>
    <name evidence="5" type="ORF">TVAG_175700</name>
</gene>
<protein>
    <submittedName>
        <fullName evidence="5">Oxidoreductase, aldo/keto reductase family protein</fullName>
    </submittedName>
</protein>
<feature type="site" description="Lowers pKa of active site Tyr" evidence="3">
    <location>
        <position position="70"/>
    </location>
</feature>
<keyword evidence="6" id="KW-1185">Reference proteome</keyword>
<evidence type="ECO:0000256" key="1">
    <source>
        <dbReference type="PIRSR" id="PIRSR000097-1"/>
    </source>
</evidence>
<dbReference type="InterPro" id="IPR018170">
    <property type="entry name" value="Aldo/ket_reductase_CS"/>
</dbReference>
<evidence type="ECO:0000256" key="2">
    <source>
        <dbReference type="PIRSR" id="PIRSR000097-2"/>
    </source>
</evidence>
<dbReference type="InterPro" id="IPR020471">
    <property type="entry name" value="AKR"/>
</dbReference>
<dbReference type="Proteomes" id="UP000001542">
    <property type="component" value="Unassembled WGS sequence"/>
</dbReference>
<evidence type="ECO:0000259" key="4">
    <source>
        <dbReference type="Pfam" id="PF00248"/>
    </source>
</evidence>
<dbReference type="Pfam" id="PF00248">
    <property type="entry name" value="Aldo_ket_red"/>
    <property type="match status" value="1"/>
</dbReference>
<dbReference type="SMR" id="A2F5N8"/>
<sequence>MNRIPSIGLGTWKAPRSEDLFNAILYAVKEAGYCHIDCAAAYQNEDVVGEALQKIWASGIKRDQIWITSKLWNTKHRPEDVEAACRKTLADLQLDYLDLYLMHYPIAFQAGPEKFPRKDGVLQWDDSCSFIDTWKAMEKLVEKGLVKRIGGSNFTINELERLKYSDAKLKPYVNQVEYHLYMQQTALRRYLHEEGIILTGYSTLGTAGLKKEGAPVLLQDEELVRVANELNRTTGEVELKFLLTIEPGASLLAKSITPERIYKNNHLDFELTKDQVERLRKRERFYRWVNPKEEFGRDLHGDGW</sequence>
<dbReference type="PANTHER" id="PTHR11732">
    <property type="entry name" value="ALDO/KETO REDUCTASE"/>
    <property type="match status" value="1"/>
</dbReference>